<evidence type="ECO:0000256" key="1">
    <source>
        <dbReference type="SAM" id="MobiDB-lite"/>
    </source>
</evidence>
<sequence length="225" mass="24929">MMSVEALATELFMVQADLPIAEVLAEADRIDGVLQHVAILAQESRNPLLRQARDGLTRARDSLRRTAGHWGAVGNHIDEYVNQVLGLMTNASVNEPLPPQQALPATSPTPPTGGRPTTPTGISDQKQNRHVLGTHEHAQRRRTTSGSSCFFDREEADRLCYAAWHRGTALDIARSHIREYDFGRPVGVDHTGRYQSRVRAHLDHRGRLHGHPCGPPFTRDHKGTP</sequence>
<name>A0A221W7S7_9PSEU</name>
<dbReference type="Proteomes" id="UP000204221">
    <property type="component" value="Chromosome"/>
</dbReference>
<protein>
    <submittedName>
        <fullName evidence="2">Uncharacterized protein</fullName>
    </submittedName>
</protein>
<dbReference type="AlphaFoldDB" id="A0A221W7S7"/>
<evidence type="ECO:0000313" key="2">
    <source>
        <dbReference type="EMBL" id="ASO21579.1"/>
    </source>
</evidence>
<keyword evidence="3" id="KW-1185">Reference proteome</keyword>
<feature type="region of interest" description="Disordered" evidence="1">
    <location>
        <begin position="205"/>
        <end position="225"/>
    </location>
</feature>
<dbReference type="EMBL" id="CP022521">
    <property type="protein sequence ID" value="ASO21579.1"/>
    <property type="molecule type" value="Genomic_DNA"/>
</dbReference>
<reference evidence="2 3" key="1">
    <citation type="submission" date="2017-07" db="EMBL/GenBank/DDBJ databases">
        <title>Complete genome sequence of Actinoalloteichus hoggarensis DSM 45943, type strain of Actinoalloteichus hoggarensis.</title>
        <authorList>
            <person name="Ruckert C."/>
            <person name="Nouioui I."/>
            <person name="Willmese J."/>
            <person name="van Wezel G."/>
            <person name="Klenk H.-P."/>
            <person name="Kalinowski J."/>
            <person name="Zotchev S.B."/>
        </authorList>
    </citation>
    <scope>NUCLEOTIDE SEQUENCE [LARGE SCALE GENOMIC DNA]</scope>
    <source>
        <strain evidence="2 3">DSM 45943</strain>
    </source>
</reference>
<dbReference type="OrthoDB" id="8553452at2"/>
<accession>A0A221W7S7</accession>
<organism evidence="2 3">
    <name type="scientific">Actinoalloteichus hoggarensis</name>
    <dbReference type="NCBI Taxonomy" id="1470176"/>
    <lineage>
        <taxon>Bacteria</taxon>
        <taxon>Bacillati</taxon>
        <taxon>Actinomycetota</taxon>
        <taxon>Actinomycetes</taxon>
        <taxon>Pseudonocardiales</taxon>
        <taxon>Pseudonocardiaceae</taxon>
        <taxon>Actinoalloteichus</taxon>
    </lineage>
</organism>
<evidence type="ECO:0000313" key="3">
    <source>
        <dbReference type="Proteomes" id="UP000204221"/>
    </source>
</evidence>
<feature type="compositionally biased region" description="Pro residues" evidence="1">
    <location>
        <begin position="96"/>
        <end position="113"/>
    </location>
</feature>
<feature type="region of interest" description="Disordered" evidence="1">
    <location>
        <begin position="92"/>
        <end position="128"/>
    </location>
</feature>
<proteinExistence type="predicted"/>
<dbReference type="RefSeq" id="WP_093942693.1">
    <property type="nucleotide sequence ID" value="NZ_CP022521.1"/>
</dbReference>
<dbReference type="KEGG" id="ahg:AHOG_19805"/>
<gene>
    <name evidence="2" type="ORF">AHOG_19805</name>
</gene>